<sequence>MLLSLNWLAEFIDHGLSTEELAERLTMSGTEVKAIHHIGAEFDRIVVGEVLELNPHPQADRLRLPFVRIDDHTTRQVVCGAANLAVGQKIAFSSVGARLFMDPAQKERQELTAATIRGVESAGMVCSERELGLGTSHKGILVLDPECKVGTPLADALGLLDTIFELEITPNRGDCLSVLGIAREVAALTGKPVHIPDAAGAKKKIRYAELAEVVETWRSGFKGAKPDISITVDTPELCPRFSAVVISGIAPGLSPIYMRWRLINCGVRPISNIVDVTNYVMLELGAPQHAYDRRDISGTAMTVRTARPGELMKTLDGVERRLTGSMVVVSDEAKVLCLAGIMGAENSEIKEDTTDIVLEAAHWDPVNIRHTSTSLAHRTEGGARFEKFVDPDLTLQSFWRSVTLLQSMDAGGEVLGILDLDATSHKARSIALPSSKLEQLLGDSVPKTKAASILRDLGFEVTVPEGKAGKAWMLKVSVPRFRPDVKESADLVEEVARIMTIGAFGTRLPEARFPLETTRYQASLARQTRETMCSLGYAECYSYSLLSEKNLQRMGFDLAPYLRLSNPLADFEYLRSSLLPGLLLAVEKNMTSQDEIRLFEVGTVFLRDEMSETHLPSEPTMLGLLVLSGEGKDGRLWKSGENALREIKTALDSLLKVWGLSDPTWQQSSQVPTATVGSNWLHLGRTAAIVDGAKEIGWAGELHPQKTVFLDLGGRHVCYAEIDLSAIDRDRAVRQFKPFSPYPPVTLDISFVLAFEVQAAAVEKVIRDAGGDIVTSVEVLDVFEKPEFGAGNKSMTWRLTCQSMERTLQDAEAASAHASVVEALVKAFAIQVRQ</sequence>
<dbReference type="CDD" id="cd02796">
    <property type="entry name" value="tRNA_bind_bactPheRS"/>
    <property type="match status" value="1"/>
</dbReference>
<dbReference type="InterPro" id="IPR002547">
    <property type="entry name" value="tRNA-bd_dom"/>
</dbReference>
<dbReference type="SMART" id="SM00874">
    <property type="entry name" value="B5"/>
    <property type="match status" value="1"/>
</dbReference>
<keyword evidence="12 15" id="KW-0648">Protein biosynthesis</keyword>
<feature type="binding site" evidence="15">
    <location>
        <position position="484"/>
    </location>
    <ligand>
        <name>Mg(2+)</name>
        <dbReference type="ChEBI" id="CHEBI:18420"/>
        <note>shared with alpha subunit</note>
    </ligand>
</feature>
<dbReference type="NCBIfam" id="TIGR00472">
    <property type="entry name" value="pheT_bact"/>
    <property type="match status" value="1"/>
</dbReference>
<dbReference type="GO" id="GO:0000049">
    <property type="term" value="F:tRNA binding"/>
    <property type="evidence" value="ECO:0007669"/>
    <property type="project" value="UniProtKB-UniRule"/>
</dbReference>
<dbReference type="EC" id="6.1.1.20" evidence="15"/>
<evidence type="ECO:0000259" key="18">
    <source>
        <dbReference type="PROSITE" id="PS51447"/>
    </source>
</evidence>
<dbReference type="Gene3D" id="3.30.56.10">
    <property type="match status" value="2"/>
</dbReference>
<evidence type="ECO:0000313" key="21">
    <source>
        <dbReference type="Proteomes" id="UP000183245"/>
    </source>
</evidence>
<dbReference type="InterPro" id="IPR036690">
    <property type="entry name" value="Fdx_antiC-bd_sf"/>
</dbReference>
<evidence type="ECO:0000256" key="1">
    <source>
        <dbReference type="ARBA" id="ARBA00004496"/>
    </source>
</evidence>
<comment type="cofactor">
    <cofactor evidence="15">
        <name>Mg(2+)</name>
        <dbReference type="ChEBI" id="CHEBI:18420"/>
    </cofactor>
    <text evidence="15">Binds 2 magnesium ions per tetramer.</text>
</comment>
<keyword evidence="13 15" id="KW-0030">Aminoacyl-tRNA synthetase</keyword>
<evidence type="ECO:0000256" key="4">
    <source>
        <dbReference type="ARBA" id="ARBA00022490"/>
    </source>
</evidence>
<dbReference type="Gene3D" id="3.30.930.10">
    <property type="entry name" value="Bira Bifunctional Protein, Domain 2"/>
    <property type="match status" value="1"/>
</dbReference>
<keyword evidence="10 15" id="KW-0460">Magnesium</keyword>
<keyword evidence="4 15" id="KW-0963">Cytoplasm</keyword>
<evidence type="ECO:0000256" key="10">
    <source>
        <dbReference type="ARBA" id="ARBA00022842"/>
    </source>
</evidence>
<dbReference type="InterPro" id="IPR009061">
    <property type="entry name" value="DNA-bd_dom_put_sf"/>
</dbReference>
<keyword evidence="8 15" id="KW-0547">Nucleotide-binding</keyword>
<dbReference type="PROSITE" id="PS50886">
    <property type="entry name" value="TRBD"/>
    <property type="match status" value="1"/>
</dbReference>
<feature type="binding site" evidence="15">
    <location>
        <position position="493"/>
    </location>
    <ligand>
        <name>Mg(2+)</name>
        <dbReference type="ChEBI" id="CHEBI:18420"/>
        <note>shared with alpha subunit</note>
    </ligand>
</feature>
<evidence type="ECO:0000256" key="14">
    <source>
        <dbReference type="ARBA" id="ARBA00049255"/>
    </source>
</evidence>
<dbReference type="InterPro" id="IPR005121">
    <property type="entry name" value="Fdx_antiC-bd"/>
</dbReference>
<comment type="subcellular location">
    <subcellularLocation>
        <location evidence="1 15">Cytoplasm</location>
    </subcellularLocation>
</comment>
<organism evidence="20 21">
    <name type="scientific">Candidatus Wirthbacteria bacterium CG2_30_54_11</name>
    <dbReference type="NCBI Taxonomy" id="1817892"/>
    <lineage>
        <taxon>Bacteria</taxon>
        <taxon>Candidatus Wirthbacteria</taxon>
    </lineage>
</organism>
<dbReference type="PANTHER" id="PTHR10947:SF0">
    <property type="entry name" value="PHENYLALANINE--TRNA LIGASE BETA SUBUNIT"/>
    <property type="match status" value="1"/>
</dbReference>
<dbReference type="STRING" id="1817892.AUK40_04570"/>
<dbReference type="CDD" id="cd00769">
    <property type="entry name" value="PheRS_beta_core"/>
    <property type="match status" value="1"/>
</dbReference>
<dbReference type="Gene3D" id="3.30.70.380">
    <property type="entry name" value="Ferrodoxin-fold anticodon-binding domain"/>
    <property type="match status" value="1"/>
</dbReference>
<dbReference type="Pfam" id="PF17759">
    <property type="entry name" value="tRNA_synthFbeta"/>
    <property type="match status" value="1"/>
</dbReference>
<evidence type="ECO:0000256" key="9">
    <source>
        <dbReference type="ARBA" id="ARBA00022840"/>
    </source>
</evidence>
<dbReference type="PROSITE" id="PS51447">
    <property type="entry name" value="FDX_ACB"/>
    <property type="match status" value="1"/>
</dbReference>
<gene>
    <name evidence="15" type="primary">pheT</name>
    <name evidence="20" type="ORF">AUK40_04570</name>
</gene>
<dbReference type="InterPro" id="IPR012340">
    <property type="entry name" value="NA-bd_OB-fold"/>
</dbReference>
<dbReference type="PROSITE" id="PS51483">
    <property type="entry name" value="B5"/>
    <property type="match status" value="1"/>
</dbReference>
<keyword evidence="5 16" id="KW-0820">tRNA-binding</keyword>
<dbReference type="InterPro" id="IPR033714">
    <property type="entry name" value="tRNA_bind_bactPheRS"/>
</dbReference>
<dbReference type="Pfam" id="PF01588">
    <property type="entry name" value="tRNA_bind"/>
    <property type="match status" value="1"/>
</dbReference>
<dbReference type="SUPFAM" id="SSF56037">
    <property type="entry name" value="PheT/TilS domain"/>
    <property type="match status" value="1"/>
</dbReference>
<dbReference type="EMBL" id="MNZT01000079">
    <property type="protein sequence ID" value="OIP96737.1"/>
    <property type="molecule type" value="Genomic_DNA"/>
</dbReference>
<evidence type="ECO:0000256" key="11">
    <source>
        <dbReference type="ARBA" id="ARBA00022884"/>
    </source>
</evidence>
<dbReference type="SUPFAM" id="SSF50249">
    <property type="entry name" value="Nucleic acid-binding proteins"/>
    <property type="match status" value="1"/>
</dbReference>
<accession>A0A1J5IHZ8</accession>
<dbReference type="SUPFAM" id="SSF46955">
    <property type="entry name" value="Putative DNA-binding domain"/>
    <property type="match status" value="1"/>
</dbReference>
<dbReference type="Pfam" id="PF03483">
    <property type="entry name" value="B3_4"/>
    <property type="match status" value="1"/>
</dbReference>
<dbReference type="InterPro" id="IPR005147">
    <property type="entry name" value="tRNA_synthase_B5-dom"/>
</dbReference>
<dbReference type="InterPro" id="IPR004532">
    <property type="entry name" value="Phe-tRNA-ligase_IIc_bsu_bact"/>
</dbReference>
<evidence type="ECO:0000256" key="16">
    <source>
        <dbReference type="PROSITE-ProRule" id="PRU00209"/>
    </source>
</evidence>
<reference evidence="20 21" key="1">
    <citation type="journal article" date="2016" name="Environ. Microbiol.">
        <title>Genomic resolution of a cold subsurface aquifer community provides metabolic insights for novel microbes adapted to high CO concentrations.</title>
        <authorList>
            <person name="Probst A.J."/>
            <person name="Castelle C.J."/>
            <person name="Singh A."/>
            <person name="Brown C.T."/>
            <person name="Anantharaman K."/>
            <person name="Sharon I."/>
            <person name="Hug L.A."/>
            <person name="Burstein D."/>
            <person name="Emerson J.B."/>
            <person name="Thomas B.C."/>
            <person name="Banfield J.F."/>
        </authorList>
    </citation>
    <scope>NUCLEOTIDE SEQUENCE [LARGE SCALE GENOMIC DNA]</scope>
    <source>
        <strain evidence="20">CG2_30_54_11</strain>
    </source>
</reference>
<evidence type="ECO:0000256" key="2">
    <source>
        <dbReference type="ARBA" id="ARBA00008653"/>
    </source>
</evidence>
<dbReference type="Pfam" id="PF03484">
    <property type="entry name" value="B5"/>
    <property type="match status" value="1"/>
</dbReference>
<feature type="domain" description="FDX-ACB" evidence="18">
    <location>
        <begin position="740"/>
        <end position="833"/>
    </location>
</feature>
<keyword evidence="9 15" id="KW-0067">ATP-binding</keyword>
<keyword evidence="7 15" id="KW-0479">Metal-binding</keyword>
<dbReference type="GO" id="GO:0009328">
    <property type="term" value="C:phenylalanine-tRNA ligase complex"/>
    <property type="evidence" value="ECO:0007669"/>
    <property type="project" value="TreeGrafter"/>
</dbReference>
<dbReference type="GO" id="GO:0005524">
    <property type="term" value="F:ATP binding"/>
    <property type="evidence" value="ECO:0007669"/>
    <property type="project" value="UniProtKB-UniRule"/>
</dbReference>
<evidence type="ECO:0000256" key="8">
    <source>
        <dbReference type="ARBA" id="ARBA00022741"/>
    </source>
</evidence>
<protein>
    <recommendedName>
        <fullName evidence="15">Phenylalanine--tRNA ligase beta subunit</fullName>
        <ecNumber evidence="15">6.1.1.20</ecNumber>
    </recommendedName>
    <alternativeName>
        <fullName evidence="15">Phenylalanyl-tRNA synthetase beta subunit</fullName>
        <shortName evidence="15">PheRS</shortName>
    </alternativeName>
</protein>
<evidence type="ECO:0000256" key="5">
    <source>
        <dbReference type="ARBA" id="ARBA00022555"/>
    </source>
</evidence>
<comment type="catalytic activity">
    <reaction evidence="14 15">
        <text>tRNA(Phe) + L-phenylalanine + ATP = L-phenylalanyl-tRNA(Phe) + AMP + diphosphate + H(+)</text>
        <dbReference type="Rhea" id="RHEA:19413"/>
        <dbReference type="Rhea" id="RHEA-COMP:9668"/>
        <dbReference type="Rhea" id="RHEA-COMP:9699"/>
        <dbReference type="ChEBI" id="CHEBI:15378"/>
        <dbReference type="ChEBI" id="CHEBI:30616"/>
        <dbReference type="ChEBI" id="CHEBI:33019"/>
        <dbReference type="ChEBI" id="CHEBI:58095"/>
        <dbReference type="ChEBI" id="CHEBI:78442"/>
        <dbReference type="ChEBI" id="CHEBI:78531"/>
        <dbReference type="ChEBI" id="CHEBI:456215"/>
        <dbReference type="EC" id="6.1.1.20"/>
    </reaction>
</comment>
<dbReference type="PANTHER" id="PTHR10947">
    <property type="entry name" value="PHENYLALANYL-TRNA SYNTHETASE BETA CHAIN AND LEUCINE-RICH REPEAT-CONTAINING PROTEIN 47"/>
    <property type="match status" value="1"/>
</dbReference>
<dbReference type="InterPro" id="IPR005146">
    <property type="entry name" value="B3/B4_tRNA-bd"/>
</dbReference>
<comment type="subunit">
    <text evidence="3 15">Tetramer of two alpha and two beta subunits.</text>
</comment>
<dbReference type="InterPro" id="IPR020825">
    <property type="entry name" value="Phe-tRNA_synthase-like_B3/B4"/>
</dbReference>
<evidence type="ECO:0000256" key="7">
    <source>
        <dbReference type="ARBA" id="ARBA00022723"/>
    </source>
</evidence>
<name>A0A1J5IHZ8_9BACT</name>
<dbReference type="GO" id="GO:0006432">
    <property type="term" value="P:phenylalanyl-tRNA aminoacylation"/>
    <property type="evidence" value="ECO:0007669"/>
    <property type="project" value="UniProtKB-UniRule"/>
</dbReference>
<dbReference type="Gene3D" id="2.40.50.140">
    <property type="entry name" value="Nucleic acid-binding proteins"/>
    <property type="match status" value="1"/>
</dbReference>
<keyword evidence="11 16" id="KW-0694">RNA-binding</keyword>
<evidence type="ECO:0000256" key="15">
    <source>
        <dbReference type="HAMAP-Rule" id="MF_00283"/>
    </source>
</evidence>
<dbReference type="Pfam" id="PF03147">
    <property type="entry name" value="FDX-ACB"/>
    <property type="match status" value="1"/>
</dbReference>
<dbReference type="SMART" id="SM00896">
    <property type="entry name" value="FDX-ACB"/>
    <property type="match status" value="1"/>
</dbReference>
<dbReference type="GO" id="GO:0000287">
    <property type="term" value="F:magnesium ion binding"/>
    <property type="evidence" value="ECO:0007669"/>
    <property type="project" value="UniProtKB-UniRule"/>
</dbReference>
<comment type="similarity">
    <text evidence="2 15">Belongs to the phenylalanyl-tRNA synthetase beta subunit family. Type 1 subfamily.</text>
</comment>
<evidence type="ECO:0000256" key="6">
    <source>
        <dbReference type="ARBA" id="ARBA00022598"/>
    </source>
</evidence>
<dbReference type="SMART" id="SM00873">
    <property type="entry name" value="B3_4"/>
    <property type="match status" value="1"/>
</dbReference>
<keyword evidence="6 15" id="KW-0436">Ligase</keyword>
<feature type="binding site" evidence="15">
    <location>
        <position position="494"/>
    </location>
    <ligand>
        <name>Mg(2+)</name>
        <dbReference type="ChEBI" id="CHEBI:18420"/>
        <note>shared with alpha subunit</note>
    </ligand>
</feature>
<dbReference type="GO" id="GO:0004826">
    <property type="term" value="F:phenylalanine-tRNA ligase activity"/>
    <property type="evidence" value="ECO:0007669"/>
    <property type="project" value="UniProtKB-UniRule"/>
</dbReference>
<evidence type="ECO:0000259" key="17">
    <source>
        <dbReference type="PROSITE" id="PS50886"/>
    </source>
</evidence>
<dbReference type="HAMAP" id="MF_00283">
    <property type="entry name" value="Phe_tRNA_synth_beta1"/>
    <property type="match status" value="1"/>
</dbReference>
<dbReference type="InterPro" id="IPR045864">
    <property type="entry name" value="aa-tRNA-synth_II/BPL/LPL"/>
</dbReference>
<evidence type="ECO:0000313" key="20">
    <source>
        <dbReference type="EMBL" id="OIP96737.1"/>
    </source>
</evidence>
<feature type="domain" description="TRNA-binding" evidence="17">
    <location>
        <begin position="39"/>
        <end position="154"/>
    </location>
</feature>
<dbReference type="InterPro" id="IPR045060">
    <property type="entry name" value="Phe-tRNA-ligase_IIc_bsu"/>
</dbReference>
<evidence type="ECO:0000256" key="12">
    <source>
        <dbReference type="ARBA" id="ARBA00022917"/>
    </source>
</evidence>
<dbReference type="Gene3D" id="3.50.40.10">
    <property type="entry name" value="Phenylalanyl-trna Synthetase, Chain B, domain 3"/>
    <property type="match status" value="1"/>
</dbReference>
<feature type="domain" description="B5" evidence="19">
    <location>
        <begin position="425"/>
        <end position="506"/>
    </location>
</feature>
<dbReference type="Proteomes" id="UP000183245">
    <property type="component" value="Unassembled WGS sequence"/>
</dbReference>
<dbReference type="InterPro" id="IPR041616">
    <property type="entry name" value="PheRS_beta_core"/>
</dbReference>
<evidence type="ECO:0000259" key="19">
    <source>
        <dbReference type="PROSITE" id="PS51483"/>
    </source>
</evidence>
<comment type="caution">
    <text evidence="20">The sequence shown here is derived from an EMBL/GenBank/DDBJ whole genome shotgun (WGS) entry which is preliminary data.</text>
</comment>
<feature type="binding site" evidence="15">
    <location>
        <position position="490"/>
    </location>
    <ligand>
        <name>Mg(2+)</name>
        <dbReference type="ChEBI" id="CHEBI:18420"/>
        <note>shared with alpha subunit</note>
    </ligand>
</feature>
<evidence type="ECO:0000256" key="3">
    <source>
        <dbReference type="ARBA" id="ARBA00011209"/>
    </source>
</evidence>
<dbReference type="SUPFAM" id="SSF55681">
    <property type="entry name" value="Class II aaRS and biotin synthetases"/>
    <property type="match status" value="1"/>
</dbReference>
<evidence type="ECO:0000256" key="13">
    <source>
        <dbReference type="ARBA" id="ARBA00023146"/>
    </source>
</evidence>
<dbReference type="SUPFAM" id="SSF54991">
    <property type="entry name" value="Anticodon-binding domain of PheRS"/>
    <property type="match status" value="1"/>
</dbReference>
<dbReference type="AlphaFoldDB" id="A0A1J5IHZ8"/>
<proteinExistence type="inferred from homology"/>